<comment type="cofactor">
    <cofactor evidence="1">
        <name>FMN</name>
        <dbReference type="ChEBI" id="CHEBI:58210"/>
    </cofactor>
</comment>
<keyword evidence="5" id="KW-0560">Oxidoreductase</keyword>
<evidence type="ECO:0000256" key="1">
    <source>
        <dbReference type="ARBA" id="ARBA00001917"/>
    </source>
</evidence>
<dbReference type="HOGENOM" id="CLU_070764_9_1_6"/>
<keyword evidence="3" id="KW-0285">Flavoprotein</keyword>
<dbReference type="Proteomes" id="UP000011864">
    <property type="component" value="Chromosome"/>
</dbReference>
<keyword evidence="8" id="KW-1185">Reference proteome</keyword>
<evidence type="ECO:0000313" key="7">
    <source>
        <dbReference type="EMBL" id="AGH46859.1"/>
    </source>
</evidence>
<dbReference type="OrthoDB" id="9802510at2"/>
<dbReference type="SUPFAM" id="SSF55469">
    <property type="entry name" value="FMN-dependent nitroreductase-like"/>
    <property type="match status" value="1"/>
</dbReference>
<dbReference type="PANTHER" id="PTHR43673:SF2">
    <property type="entry name" value="NITROREDUCTASE"/>
    <property type="match status" value="1"/>
</dbReference>
<dbReference type="CDD" id="cd02136">
    <property type="entry name" value="PnbA_NfnB-like"/>
    <property type="match status" value="1"/>
</dbReference>
<reference evidence="7 8" key="1">
    <citation type="journal article" date="2013" name="Genome Announc.">
        <title>Complete Genome Sequence of Glaciecola psychrophila Strain 170T.</title>
        <authorList>
            <person name="Yin J."/>
            <person name="Chen J."/>
            <person name="Liu G."/>
            <person name="Yu Y."/>
            <person name="Song L."/>
            <person name="Wang X."/>
            <person name="Qu X."/>
        </authorList>
    </citation>
    <scope>NUCLEOTIDE SEQUENCE [LARGE SCALE GENOMIC DNA]</scope>
    <source>
        <strain evidence="7 8">170</strain>
    </source>
</reference>
<dbReference type="InterPro" id="IPR029479">
    <property type="entry name" value="Nitroreductase"/>
</dbReference>
<evidence type="ECO:0000256" key="4">
    <source>
        <dbReference type="ARBA" id="ARBA00022643"/>
    </source>
</evidence>
<protein>
    <submittedName>
        <fullName evidence="7">Nitroreductase</fullName>
    </submittedName>
</protein>
<dbReference type="STRING" id="1129794.C427_4760"/>
<dbReference type="PATRIC" id="fig|1129794.4.peg.4741"/>
<evidence type="ECO:0000259" key="6">
    <source>
        <dbReference type="Pfam" id="PF00881"/>
    </source>
</evidence>
<evidence type="ECO:0000313" key="8">
    <source>
        <dbReference type="Proteomes" id="UP000011864"/>
    </source>
</evidence>
<organism evidence="7 8">
    <name type="scientific">Paraglaciecola psychrophila 170</name>
    <dbReference type="NCBI Taxonomy" id="1129794"/>
    <lineage>
        <taxon>Bacteria</taxon>
        <taxon>Pseudomonadati</taxon>
        <taxon>Pseudomonadota</taxon>
        <taxon>Gammaproteobacteria</taxon>
        <taxon>Alteromonadales</taxon>
        <taxon>Alteromonadaceae</taxon>
        <taxon>Paraglaciecola</taxon>
    </lineage>
</organism>
<gene>
    <name evidence="7" type="ORF">C427_4760</name>
</gene>
<dbReference type="RefSeq" id="WP_007634991.1">
    <property type="nucleotide sequence ID" value="NC_020514.1"/>
</dbReference>
<accession>K6ZJ09</accession>
<sequence length="220" mass="24485">MSIAKILQERSSTRAFLDKPVAEETLNTIFGHAQLAASNCNVQPWQTCVVSGSTKDKLKAKFMETLMSGAAPNPDFNWTPKYQGVHRERQFGSANALYTSLGIPREDKKARQMAMIRNWQFFDAPHAVFFTMDKYLDIMGAVDLGIYAQSLGLLLNEHGISNCMQGALGQFPDPVREILQLPEERGILFGMSFGYADDSADANNTRTDRADIDTAVAFYD</sequence>
<evidence type="ECO:0000256" key="3">
    <source>
        <dbReference type="ARBA" id="ARBA00022630"/>
    </source>
</evidence>
<evidence type="ECO:0000256" key="2">
    <source>
        <dbReference type="ARBA" id="ARBA00007118"/>
    </source>
</evidence>
<dbReference type="PANTHER" id="PTHR43673">
    <property type="entry name" value="NAD(P)H NITROREDUCTASE YDGI-RELATED"/>
    <property type="match status" value="1"/>
</dbReference>
<keyword evidence="4" id="KW-0288">FMN</keyword>
<comment type="similarity">
    <text evidence="2">Belongs to the nitroreductase family.</text>
</comment>
<dbReference type="EMBL" id="CP003837">
    <property type="protein sequence ID" value="AGH46859.1"/>
    <property type="molecule type" value="Genomic_DNA"/>
</dbReference>
<feature type="domain" description="Nitroreductase" evidence="6">
    <location>
        <begin position="8"/>
        <end position="195"/>
    </location>
</feature>
<dbReference type="Gene3D" id="3.40.109.10">
    <property type="entry name" value="NADH Oxidase"/>
    <property type="match status" value="1"/>
</dbReference>
<dbReference type="GO" id="GO:0016491">
    <property type="term" value="F:oxidoreductase activity"/>
    <property type="evidence" value="ECO:0007669"/>
    <property type="project" value="UniProtKB-KW"/>
</dbReference>
<dbReference type="AlphaFoldDB" id="K6ZJ09"/>
<dbReference type="InterPro" id="IPR000415">
    <property type="entry name" value="Nitroreductase-like"/>
</dbReference>
<dbReference type="Pfam" id="PF00881">
    <property type="entry name" value="Nitroreductase"/>
    <property type="match status" value="1"/>
</dbReference>
<dbReference type="KEGG" id="gps:C427_4760"/>
<dbReference type="eggNOG" id="COG0778">
    <property type="taxonomic scope" value="Bacteria"/>
</dbReference>
<evidence type="ECO:0000256" key="5">
    <source>
        <dbReference type="ARBA" id="ARBA00023002"/>
    </source>
</evidence>
<name>K6ZJ09_9ALTE</name>
<proteinExistence type="inferred from homology"/>